<organism evidence="1 2">
    <name type="scientific">Araneus ventricosus</name>
    <name type="common">Orbweaver spider</name>
    <name type="synonym">Epeira ventricosa</name>
    <dbReference type="NCBI Taxonomy" id="182803"/>
    <lineage>
        <taxon>Eukaryota</taxon>
        <taxon>Metazoa</taxon>
        <taxon>Ecdysozoa</taxon>
        <taxon>Arthropoda</taxon>
        <taxon>Chelicerata</taxon>
        <taxon>Arachnida</taxon>
        <taxon>Araneae</taxon>
        <taxon>Araneomorphae</taxon>
        <taxon>Entelegynae</taxon>
        <taxon>Araneoidea</taxon>
        <taxon>Araneidae</taxon>
        <taxon>Araneus</taxon>
    </lineage>
</organism>
<gene>
    <name evidence="1" type="ORF">AVEN_248935_1</name>
</gene>
<accession>A0A4Y1ZNS3</accession>
<dbReference type="OrthoDB" id="8300209at2759"/>
<keyword evidence="2" id="KW-1185">Reference proteome</keyword>
<evidence type="ECO:0000313" key="1">
    <source>
        <dbReference type="EMBL" id="GBL60091.1"/>
    </source>
</evidence>
<protein>
    <submittedName>
        <fullName evidence="1">Uncharacterized protein</fullName>
    </submittedName>
</protein>
<reference evidence="1 2" key="1">
    <citation type="journal article" date="2019" name="Sci. Rep.">
        <title>Orb-weaving spider Araneus ventricosus genome elucidates the spidroin gene catalogue.</title>
        <authorList>
            <person name="Kono N."/>
            <person name="Nakamura H."/>
            <person name="Ohtoshi R."/>
            <person name="Moran D.A.P."/>
            <person name="Shinohara A."/>
            <person name="Yoshida Y."/>
            <person name="Fujiwara M."/>
            <person name="Mori M."/>
            <person name="Tomita M."/>
            <person name="Arakawa K."/>
        </authorList>
    </citation>
    <scope>NUCLEOTIDE SEQUENCE [LARGE SCALE GENOMIC DNA]</scope>
</reference>
<proteinExistence type="predicted"/>
<evidence type="ECO:0000313" key="2">
    <source>
        <dbReference type="Proteomes" id="UP000499080"/>
    </source>
</evidence>
<dbReference type="Proteomes" id="UP000499080">
    <property type="component" value="Unassembled WGS sequence"/>
</dbReference>
<dbReference type="EMBL" id="BGPR01076237">
    <property type="protein sequence ID" value="GBL60091.1"/>
    <property type="molecule type" value="Genomic_DNA"/>
</dbReference>
<dbReference type="AlphaFoldDB" id="A0A4Y1ZNS3"/>
<comment type="caution">
    <text evidence="1">The sequence shown here is derived from an EMBL/GenBank/DDBJ whole genome shotgun (WGS) entry which is preliminary data.</text>
</comment>
<feature type="non-terminal residue" evidence="1">
    <location>
        <position position="1"/>
    </location>
</feature>
<name>A0A4Y1ZNS3_ARAVE</name>
<sequence>ATNCSLRNTPWLFRIPIFALSSVNEVFKIVEDETIVQSNLKSASDVYSWITEYGRTSDTEWNLRSSRPSGTRLVCW</sequence>